<dbReference type="AlphaFoldDB" id="S5N2C1"/>
<sequence length="46" mass="5654">MNCFVFYKKNQKLKKIHVLPPLLAHFTLCFLTFRFCERLSRFLFIT</sequence>
<protein>
    <submittedName>
        <fullName evidence="1">Uncharacterized protein</fullName>
    </submittedName>
</protein>
<dbReference type="PATRIC" id="fig|1197719.3.peg.3951"/>
<proteinExistence type="predicted"/>
<gene>
    <name evidence="1" type="ORF">A464_3959</name>
</gene>
<reference evidence="1 2" key="1">
    <citation type="submission" date="2013-07" db="EMBL/GenBank/DDBJ databases">
        <title>Genome sequence of Salmonella bongori N268-08 - a rare clinical isolate.</title>
        <authorList>
            <person name="Marti R."/>
            <person name="Hagens S."/>
            <person name="Loessner M.J."/>
            <person name="Klumpp J."/>
        </authorList>
    </citation>
    <scope>NUCLEOTIDE SEQUENCE [LARGE SCALE GENOMIC DNA]</scope>
    <source>
        <strain evidence="1 2">N268-08</strain>
    </source>
</reference>
<evidence type="ECO:0000313" key="2">
    <source>
        <dbReference type="Proteomes" id="UP000015042"/>
    </source>
</evidence>
<name>S5N2C1_SALBN</name>
<dbReference type="EMBL" id="CP006608">
    <property type="protein sequence ID" value="AGR61143.1"/>
    <property type="molecule type" value="Genomic_DNA"/>
</dbReference>
<dbReference type="Proteomes" id="UP000015042">
    <property type="component" value="Chromosome"/>
</dbReference>
<accession>S5N2C1</accession>
<dbReference type="KEGG" id="sbz:A464_3959"/>
<organism evidence="1 2">
    <name type="scientific">Salmonella bongori N268-08</name>
    <dbReference type="NCBI Taxonomy" id="1197719"/>
    <lineage>
        <taxon>Bacteria</taxon>
        <taxon>Pseudomonadati</taxon>
        <taxon>Pseudomonadota</taxon>
        <taxon>Gammaproteobacteria</taxon>
        <taxon>Enterobacterales</taxon>
        <taxon>Enterobacteriaceae</taxon>
        <taxon>Salmonella</taxon>
    </lineage>
</organism>
<evidence type="ECO:0000313" key="1">
    <source>
        <dbReference type="EMBL" id="AGR61143.1"/>
    </source>
</evidence>
<dbReference type="HOGENOM" id="CLU_3188706_0_0_6"/>